<gene>
    <name evidence="2" type="ORF">SSLN_LOCUS13995</name>
</gene>
<evidence type="ECO:0000256" key="1">
    <source>
        <dbReference type="SAM" id="MobiDB-lite"/>
    </source>
</evidence>
<feature type="region of interest" description="Disordered" evidence="1">
    <location>
        <begin position="229"/>
        <end position="270"/>
    </location>
</feature>
<evidence type="ECO:0000313" key="4">
    <source>
        <dbReference type="WBParaSite" id="SSLN_0001453101-mRNA-1"/>
    </source>
</evidence>
<reference evidence="2 3" key="2">
    <citation type="submission" date="2018-11" db="EMBL/GenBank/DDBJ databases">
        <authorList>
            <consortium name="Pathogen Informatics"/>
        </authorList>
    </citation>
    <scope>NUCLEOTIDE SEQUENCE [LARGE SCALE GENOMIC DNA]</scope>
    <source>
        <strain evidence="2 3">NST_G2</strain>
    </source>
</reference>
<proteinExistence type="predicted"/>
<protein>
    <submittedName>
        <fullName evidence="4">RUN domain-containing protein</fullName>
    </submittedName>
</protein>
<feature type="compositionally biased region" description="Pro residues" evidence="1">
    <location>
        <begin position="194"/>
        <end position="206"/>
    </location>
</feature>
<dbReference type="AlphaFoldDB" id="A0A183TBZ7"/>
<accession>A0A183TBZ7</accession>
<feature type="region of interest" description="Disordered" evidence="1">
    <location>
        <begin position="142"/>
        <end position="209"/>
    </location>
</feature>
<sequence length="365" mass="40542">MASPPSNDRVVRTVDVFYFLVQQLQSFDAKGCNDAECLMQLLSKGLFQLFRIHCWGEFDVDRRLLLPLPVAFIKWMRSGCLGRSRFLTSLIDCRMAEELNRIMGDAFKLAFARQRLRQSLLRTDAPAEDDLATSVVPALSSLHSPHLDTTQEPDEAGSVREDEDLGYDVSEDRKGAYRHYSKPQMPTPSCSLNLPPPPPSTPPPLPNVRDSPCALDSGFWPVAGVATPLSDDREPVDEPTEVVTADCVSPGEKEEGRLHPDRLSTMPTSTGDTELLESARHEFSIRRSCRASPNCECPHTHQPIDFPTMTPIHPPDFNSNVQNIAASKQEPVASLLTPSADRPKFTSFSFGTFSGHDWIASVRHT</sequence>
<keyword evidence="3" id="KW-1185">Reference proteome</keyword>
<feature type="compositionally biased region" description="Basic and acidic residues" evidence="1">
    <location>
        <begin position="251"/>
        <end position="262"/>
    </location>
</feature>
<feature type="compositionally biased region" description="Acidic residues" evidence="1">
    <location>
        <begin position="151"/>
        <end position="166"/>
    </location>
</feature>
<dbReference type="Proteomes" id="UP000275846">
    <property type="component" value="Unassembled WGS sequence"/>
</dbReference>
<dbReference type="WBParaSite" id="SSLN_0001453101-mRNA-1">
    <property type="protein sequence ID" value="SSLN_0001453101-mRNA-1"/>
    <property type="gene ID" value="SSLN_0001453101"/>
</dbReference>
<dbReference type="EMBL" id="UYSU01038559">
    <property type="protein sequence ID" value="VDM00381.1"/>
    <property type="molecule type" value="Genomic_DNA"/>
</dbReference>
<name>A0A183TBZ7_SCHSO</name>
<evidence type="ECO:0000313" key="3">
    <source>
        <dbReference type="Proteomes" id="UP000275846"/>
    </source>
</evidence>
<organism evidence="4">
    <name type="scientific">Schistocephalus solidus</name>
    <name type="common">Tapeworm</name>
    <dbReference type="NCBI Taxonomy" id="70667"/>
    <lineage>
        <taxon>Eukaryota</taxon>
        <taxon>Metazoa</taxon>
        <taxon>Spiralia</taxon>
        <taxon>Lophotrochozoa</taxon>
        <taxon>Platyhelminthes</taxon>
        <taxon>Cestoda</taxon>
        <taxon>Eucestoda</taxon>
        <taxon>Diphyllobothriidea</taxon>
        <taxon>Diphyllobothriidae</taxon>
        <taxon>Schistocephalus</taxon>
    </lineage>
</organism>
<evidence type="ECO:0000313" key="2">
    <source>
        <dbReference type="EMBL" id="VDM00381.1"/>
    </source>
</evidence>
<reference evidence="4" key="1">
    <citation type="submission" date="2016-06" db="UniProtKB">
        <authorList>
            <consortium name="WormBaseParasite"/>
        </authorList>
    </citation>
    <scope>IDENTIFICATION</scope>
</reference>